<organism evidence="9 10">
    <name type="scientific">Tetracentron sinense</name>
    <name type="common">Spur-leaf</name>
    <dbReference type="NCBI Taxonomy" id="13715"/>
    <lineage>
        <taxon>Eukaryota</taxon>
        <taxon>Viridiplantae</taxon>
        <taxon>Streptophyta</taxon>
        <taxon>Embryophyta</taxon>
        <taxon>Tracheophyta</taxon>
        <taxon>Spermatophyta</taxon>
        <taxon>Magnoliopsida</taxon>
        <taxon>Trochodendrales</taxon>
        <taxon>Trochodendraceae</taxon>
        <taxon>Tetracentron</taxon>
    </lineage>
</organism>
<protein>
    <recommendedName>
        <fullName evidence="11">Cytochrome P450</fullName>
    </recommendedName>
</protein>
<reference evidence="9 10" key="1">
    <citation type="submission" date="2020-04" db="EMBL/GenBank/DDBJ databases">
        <title>Plant Genome Project.</title>
        <authorList>
            <person name="Zhang R.-G."/>
        </authorList>
    </citation>
    <scope>NUCLEOTIDE SEQUENCE [LARGE SCALE GENOMIC DNA]</scope>
    <source>
        <strain evidence="9">YNK0</strain>
        <tissue evidence="9">Leaf</tissue>
    </source>
</reference>
<dbReference type="Pfam" id="PF00067">
    <property type="entry name" value="p450"/>
    <property type="match status" value="1"/>
</dbReference>
<evidence type="ECO:0000256" key="2">
    <source>
        <dbReference type="ARBA" id="ARBA00010617"/>
    </source>
</evidence>
<keyword evidence="10" id="KW-1185">Reference proteome</keyword>
<evidence type="ECO:0000256" key="4">
    <source>
        <dbReference type="ARBA" id="ARBA00023002"/>
    </source>
</evidence>
<evidence type="ECO:0000313" key="9">
    <source>
        <dbReference type="EMBL" id="KAF8398590.1"/>
    </source>
</evidence>
<dbReference type="FunFam" id="1.10.630.10:FF:000022">
    <property type="entry name" value="Taxadiene 5-alpha hydroxylase"/>
    <property type="match status" value="1"/>
</dbReference>
<dbReference type="OMA" id="TYWKGKE"/>
<dbReference type="EMBL" id="JABCRI010000011">
    <property type="protein sequence ID" value="KAF8398590.1"/>
    <property type="molecule type" value="Genomic_DNA"/>
</dbReference>
<evidence type="ECO:0000256" key="5">
    <source>
        <dbReference type="ARBA" id="ARBA00023004"/>
    </source>
</evidence>
<dbReference type="GO" id="GO:0020037">
    <property type="term" value="F:heme binding"/>
    <property type="evidence" value="ECO:0007669"/>
    <property type="project" value="InterPro"/>
</dbReference>
<dbReference type="GO" id="GO:0016705">
    <property type="term" value="F:oxidoreductase activity, acting on paired donors, with incorporation or reduction of molecular oxygen"/>
    <property type="evidence" value="ECO:0007669"/>
    <property type="project" value="InterPro"/>
</dbReference>
<accession>A0A834Z2X6</accession>
<sequence length="482" mass="54947">MEAFNTALTFLLVIISVAASYYLRRKRCETKLPPGSFGWPFVGETFAAFAAGRNGTPNSFIVERMKRYGNRIFKTSLVGDSVAIFCGATGNKFLFSNENKLVTAWWPRSLQRLFQACILTSVGDEAKRLRRLLMTFLKPEALQGYVGDIDSVTRLHIQKEWDGKEVVKIYPFVKTYTFELACRLFASVEDPEHMSKLSHLFNILLVGAVAIPVEFPGTRYYRATRAADAIREEIRLIIRRRSRVALVDKLAAGTPTDQDLMSHLLVATDENGRFMTEDEIANNILVLLFAGHDTTTCVLTMLMKYLAEFPDVYDKVLKALEQRGIAMSKGPGELLNWEDIQKMQYSWNVTTEVMRLAPPLVGAFREATTDFIYEGFTIPKKWKLYWSASSTHMNPDYFLDPEKFNPTRFEGVGPRPYTFIPFGGGPRMCPGKEFARLEILVFLHNAVNRFKWELVFSDEKVKIDPMPVPVKGLPIRLQPHKF</sequence>
<dbReference type="SUPFAM" id="SSF48264">
    <property type="entry name" value="Cytochrome P450"/>
    <property type="match status" value="1"/>
</dbReference>
<evidence type="ECO:0000256" key="8">
    <source>
        <dbReference type="SAM" id="Phobius"/>
    </source>
</evidence>
<evidence type="ECO:0000256" key="1">
    <source>
        <dbReference type="ARBA" id="ARBA00001971"/>
    </source>
</evidence>
<feature type="transmembrane region" description="Helical" evidence="8">
    <location>
        <begin position="6"/>
        <end position="23"/>
    </location>
</feature>
<dbReference type="Gene3D" id="1.10.630.10">
    <property type="entry name" value="Cytochrome P450"/>
    <property type="match status" value="1"/>
</dbReference>
<evidence type="ECO:0000256" key="7">
    <source>
        <dbReference type="RuleBase" id="RU000461"/>
    </source>
</evidence>
<dbReference type="InterPro" id="IPR036396">
    <property type="entry name" value="Cyt_P450_sf"/>
</dbReference>
<dbReference type="InterPro" id="IPR017972">
    <property type="entry name" value="Cyt_P450_CS"/>
</dbReference>
<dbReference type="OrthoDB" id="1372046at2759"/>
<dbReference type="GO" id="GO:0004497">
    <property type="term" value="F:monooxygenase activity"/>
    <property type="evidence" value="ECO:0007669"/>
    <property type="project" value="UniProtKB-KW"/>
</dbReference>
<keyword evidence="6 7" id="KW-0349">Heme</keyword>
<dbReference type="Proteomes" id="UP000655225">
    <property type="component" value="Unassembled WGS sequence"/>
</dbReference>
<comment type="cofactor">
    <cofactor evidence="1 6">
        <name>heme</name>
        <dbReference type="ChEBI" id="CHEBI:30413"/>
    </cofactor>
</comment>
<keyword evidence="3 6" id="KW-0479">Metal-binding</keyword>
<keyword evidence="8" id="KW-0472">Membrane</keyword>
<dbReference type="GO" id="GO:0005506">
    <property type="term" value="F:iron ion binding"/>
    <property type="evidence" value="ECO:0007669"/>
    <property type="project" value="InterPro"/>
</dbReference>
<dbReference type="InterPro" id="IPR002401">
    <property type="entry name" value="Cyt_P450_E_grp-I"/>
</dbReference>
<dbReference type="PRINTS" id="PR00385">
    <property type="entry name" value="P450"/>
</dbReference>
<proteinExistence type="inferred from homology"/>
<keyword evidence="8" id="KW-0812">Transmembrane</keyword>
<name>A0A834Z2X6_TETSI</name>
<dbReference type="AlphaFoldDB" id="A0A834Z2X6"/>
<evidence type="ECO:0000256" key="6">
    <source>
        <dbReference type="PIRSR" id="PIRSR602401-1"/>
    </source>
</evidence>
<comment type="similarity">
    <text evidence="2 7">Belongs to the cytochrome P450 family.</text>
</comment>
<dbReference type="CDD" id="cd11043">
    <property type="entry name" value="CYP90-like"/>
    <property type="match status" value="1"/>
</dbReference>
<gene>
    <name evidence="9" type="ORF">HHK36_017521</name>
</gene>
<dbReference type="PANTHER" id="PTHR24286:SF209">
    <property type="entry name" value="BETA-AMYRIN 28-OXIDASE-LIKE"/>
    <property type="match status" value="1"/>
</dbReference>
<dbReference type="GO" id="GO:0016125">
    <property type="term" value="P:sterol metabolic process"/>
    <property type="evidence" value="ECO:0007669"/>
    <property type="project" value="TreeGrafter"/>
</dbReference>
<feature type="binding site" description="axial binding residue" evidence="6">
    <location>
        <position position="429"/>
    </location>
    <ligand>
        <name>heme</name>
        <dbReference type="ChEBI" id="CHEBI:30413"/>
    </ligand>
    <ligandPart>
        <name>Fe</name>
        <dbReference type="ChEBI" id="CHEBI:18248"/>
    </ligandPart>
</feature>
<keyword evidence="5 6" id="KW-0408">Iron</keyword>
<keyword evidence="8" id="KW-1133">Transmembrane helix</keyword>
<keyword evidence="4 7" id="KW-0560">Oxidoreductase</keyword>
<evidence type="ECO:0000313" key="10">
    <source>
        <dbReference type="Proteomes" id="UP000655225"/>
    </source>
</evidence>
<evidence type="ECO:0000256" key="3">
    <source>
        <dbReference type="ARBA" id="ARBA00022723"/>
    </source>
</evidence>
<dbReference type="PROSITE" id="PS00086">
    <property type="entry name" value="CYTOCHROME_P450"/>
    <property type="match status" value="1"/>
</dbReference>
<dbReference type="PANTHER" id="PTHR24286">
    <property type="entry name" value="CYTOCHROME P450 26"/>
    <property type="match status" value="1"/>
</dbReference>
<evidence type="ECO:0008006" key="11">
    <source>
        <dbReference type="Google" id="ProtNLM"/>
    </source>
</evidence>
<comment type="caution">
    <text evidence="9">The sequence shown here is derived from an EMBL/GenBank/DDBJ whole genome shotgun (WGS) entry which is preliminary data.</text>
</comment>
<dbReference type="InterPro" id="IPR001128">
    <property type="entry name" value="Cyt_P450"/>
</dbReference>
<keyword evidence="7" id="KW-0503">Monooxygenase</keyword>
<dbReference type="PRINTS" id="PR00463">
    <property type="entry name" value="EP450I"/>
</dbReference>